<dbReference type="InterPro" id="IPR027417">
    <property type="entry name" value="P-loop_NTPase"/>
</dbReference>
<evidence type="ECO:0000313" key="4">
    <source>
        <dbReference type="EMBL" id="MDY0407068.1"/>
    </source>
</evidence>
<name>A0ABU5CL32_9BACI</name>
<dbReference type="InterPro" id="IPR003593">
    <property type="entry name" value="AAA+_ATPase"/>
</dbReference>
<organism evidence="4 5">
    <name type="scientific">Tigheibacillus jepli</name>
    <dbReference type="NCBI Taxonomy" id="3035914"/>
    <lineage>
        <taxon>Bacteria</taxon>
        <taxon>Bacillati</taxon>
        <taxon>Bacillota</taxon>
        <taxon>Bacilli</taxon>
        <taxon>Bacillales</taxon>
        <taxon>Bacillaceae</taxon>
        <taxon>Tigheibacillus</taxon>
    </lineage>
</organism>
<dbReference type="PANTHER" id="PTHR43158:SF2">
    <property type="entry name" value="SKFA PEPTIDE EXPORT ATP-BINDING PROTEIN SKFE"/>
    <property type="match status" value="1"/>
</dbReference>
<dbReference type="SUPFAM" id="SSF52540">
    <property type="entry name" value="P-loop containing nucleoside triphosphate hydrolases"/>
    <property type="match status" value="1"/>
</dbReference>
<evidence type="ECO:0000313" key="5">
    <source>
        <dbReference type="Proteomes" id="UP001228376"/>
    </source>
</evidence>
<dbReference type="Proteomes" id="UP001228376">
    <property type="component" value="Unassembled WGS sequence"/>
</dbReference>
<dbReference type="EMBL" id="JAROCA020000003">
    <property type="protein sequence ID" value="MDY0407068.1"/>
    <property type="molecule type" value="Genomic_DNA"/>
</dbReference>
<keyword evidence="2 4" id="KW-0067">ATP-binding</keyword>
<dbReference type="PROSITE" id="PS50893">
    <property type="entry name" value="ABC_TRANSPORTER_2"/>
    <property type="match status" value="1"/>
</dbReference>
<reference evidence="4 5" key="1">
    <citation type="submission" date="2023-10" db="EMBL/GenBank/DDBJ databases">
        <title>179-bfca-hs.</title>
        <authorList>
            <person name="Miliotis G."/>
            <person name="Sengupta P."/>
            <person name="Hameed A."/>
            <person name="Chuvochina M."/>
            <person name="Mcdonagh F."/>
            <person name="Simpson A.C."/>
            <person name="Singh N.K."/>
            <person name="Rekha P.D."/>
            <person name="Raman K."/>
            <person name="Hugenholtz P."/>
            <person name="Venkateswaran K."/>
        </authorList>
    </citation>
    <scope>NUCLEOTIDE SEQUENCE [LARGE SCALE GENOMIC DNA]</scope>
    <source>
        <strain evidence="4 5">179-BFC-A-HS</strain>
    </source>
</reference>
<evidence type="ECO:0000256" key="2">
    <source>
        <dbReference type="ARBA" id="ARBA00022840"/>
    </source>
</evidence>
<protein>
    <submittedName>
        <fullName evidence="4">ABC transporter ATP-binding protein</fullName>
    </submittedName>
</protein>
<comment type="caution">
    <text evidence="4">The sequence shown here is derived from an EMBL/GenBank/DDBJ whole genome shotgun (WGS) entry which is preliminary data.</text>
</comment>
<keyword evidence="1" id="KW-0547">Nucleotide-binding</keyword>
<proteinExistence type="predicted"/>
<dbReference type="InterPro" id="IPR003439">
    <property type="entry name" value="ABC_transporter-like_ATP-bd"/>
</dbReference>
<dbReference type="Gene3D" id="3.40.50.300">
    <property type="entry name" value="P-loop containing nucleotide triphosphate hydrolases"/>
    <property type="match status" value="1"/>
</dbReference>
<gene>
    <name evidence="4" type="ORF">P5G51_018550</name>
</gene>
<evidence type="ECO:0000259" key="3">
    <source>
        <dbReference type="PROSITE" id="PS50893"/>
    </source>
</evidence>
<dbReference type="PROSITE" id="PS00211">
    <property type="entry name" value="ABC_TRANSPORTER_1"/>
    <property type="match status" value="1"/>
</dbReference>
<dbReference type="InterPro" id="IPR017871">
    <property type="entry name" value="ABC_transporter-like_CS"/>
</dbReference>
<keyword evidence="5" id="KW-1185">Reference proteome</keyword>
<dbReference type="RefSeq" id="WP_306065774.1">
    <property type="nucleotide sequence ID" value="NZ_JAROCA020000003.1"/>
</dbReference>
<dbReference type="SMART" id="SM00382">
    <property type="entry name" value="AAA"/>
    <property type="match status" value="1"/>
</dbReference>
<evidence type="ECO:0000256" key="1">
    <source>
        <dbReference type="ARBA" id="ARBA00022741"/>
    </source>
</evidence>
<sequence length="270" mass="30514">MENIISFRHVSLIKNQNKLLSDINWQVNPGEKWAILGLNGSGKTSLLNVVNGYHYPTSGEVSVLGKQFGKTNLPELRKQIGFVSSSLDKFAHVLNRELAEAVILSGKFASFGVYEDVSEADWEEVENLMERLRLGYLQGKPFRLLSQGEQRRVLIARALIQQPSILILDEPCTGLDVYSREEVLDFVENISDDCHIIYVTHHIEELVNQISHVLLLKDGKVFASGKKEDMIQEALLSDAFRVSCHVRWEAGRPWLSLESSPFVLNPSRIN</sequence>
<accession>A0ABU5CL32</accession>
<dbReference type="Pfam" id="PF00005">
    <property type="entry name" value="ABC_tran"/>
    <property type="match status" value="1"/>
</dbReference>
<feature type="domain" description="ABC transporter" evidence="3">
    <location>
        <begin position="5"/>
        <end position="243"/>
    </location>
</feature>
<dbReference type="PANTHER" id="PTHR43158">
    <property type="entry name" value="SKFA PEPTIDE EXPORT ATP-BINDING PROTEIN SKFE"/>
    <property type="match status" value="1"/>
</dbReference>
<dbReference type="GO" id="GO:0005524">
    <property type="term" value="F:ATP binding"/>
    <property type="evidence" value="ECO:0007669"/>
    <property type="project" value="UniProtKB-KW"/>
</dbReference>